<name>A0ABP9UWV6_9BACT</name>
<gene>
    <name evidence="2" type="ORF">Rhal01_00877</name>
</gene>
<reference evidence="2 3" key="1">
    <citation type="submission" date="2024-02" db="EMBL/GenBank/DDBJ databases">
        <title>Rubritalea halochordaticola NBRC 107102.</title>
        <authorList>
            <person name="Ichikawa N."/>
            <person name="Katano-Makiyama Y."/>
            <person name="Hidaka K."/>
        </authorList>
    </citation>
    <scope>NUCLEOTIDE SEQUENCE [LARGE SCALE GENOMIC DNA]</scope>
    <source>
        <strain evidence="2 3">NBRC 107102</strain>
    </source>
</reference>
<evidence type="ECO:0000256" key="1">
    <source>
        <dbReference type="SAM" id="SignalP"/>
    </source>
</evidence>
<comment type="caution">
    <text evidence="2">The sequence shown here is derived from an EMBL/GenBank/DDBJ whole genome shotgun (WGS) entry which is preliminary data.</text>
</comment>
<sequence>MKKNILTLSLSLLGLVTAQAAEFRIWTSLKGTNVEAQFVKMTDKEVVLTTKAPKEIRLKPTDLSLADRQYLVEYADADKDIVLQGKLNVPEKEIKLPNDFLRELEQTMTFGTDSEAIYNLWETEHFIFAAQGRIRVKGVAETAEACWHGMAFQHYEFRENWGKQKYLVVIPESSDSYMALKPYQVKRLKDMGEEKYAVHVENTWDQVGSTRIFVPKDQVKPLNLMEMGLVFHTRDDKDFRDDFVPFQTHCLASAMYNFQIGGISQVSGKGYFALSTGHAYYKEILLTGKTETNMLSAETDGEISSKSGFKDGRSWARTLSSLVRKNKVTPKLDDMLQLDVTQLDPEKLVLMYSFSAYMQSTPKRIAAYSKLTRRIHTSNQIPDPSEMARIFGFETVEAFQKDWAEFIMSKDFR</sequence>
<evidence type="ECO:0008006" key="4">
    <source>
        <dbReference type="Google" id="ProtNLM"/>
    </source>
</evidence>
<evidence type="ECO:0000313" key="2">
    <source>
        <dbReference type="EMBL" id="GAA5494713.1"/>
    </source>
</evidence>
<feature type="signal peptide" evidence="1">
    <location>
        <begin position="1"/>
        <end position="20"/>
    </location>
</feature>
<keyword evidence="3" id="KW-1185">Reference proteome</keyword>
<feature type="chain" id="PRO_5047358852" description="SLA1 homology domain-containing protein" evidence="1">
    <location>
        <begin position="21"/>
        <end position="413"/>
    </location>
</feature>
<keyword evidence="1" id="KW-0732">Signal</keyword>
<dbReference type="Proteomes" id="UP001424741">
    <property type="component" value="Unassembled WGS sequence"/>
</dbReference>
<proteinExistence type="predicted"/>
<dbReference type="RefSeq" id="WP_346187619.1">
    <property type="nucleotide sequence ID" value="NZ_BAABRL010000002.1"/>
</dbReference>
<organism evidence="2 3">
    <name type="scientific">Rubritalea halochordaticola</name>
    <dbReference type="NCBI Taxonomy" id="714537"/>
    <lineage>
        <taxon>Bacteria</taxon>
        <taxon>Pseudomonadati</taxon>
        <taxon>Verrucomicrobiota</taxon>
        <taxon>Verrucomicrobiia</taxon>
        <taxon>Verrucomicrobiales</taxon>
        <taxon>Rubritaleaceae</taxon>
        <taxon>Rubritalea</taxon>
    </lineage>
</organism>
<evidence type="ECO:0000313" key="3">
    <source>
        <dbReference type="Proteomes" id="UP001424741"/>
    </source>
</evidence>
<dbReference type="EMBL" id="BAABRL010000002">
    <property type="protein sequence ID" value="GAA5494713.1"/>
    <property type="molecule type" value="Genomic_DNA"/>
</dbReference>
<protein>
    <recommendedName>
        <fullName evidence="4">SLA1 homology domain-containing protein</fullName>
    </recommendedName>
</protein>
<accession>A0ABP9UWV6</accession>
<dbReference type="Gene3D" id="2.30.30.700">
    <property type="entry name" value="SLA1 homology domain 1"/>
    <property type="match status" value="1"/>
</dbReference>